<reference evidence="4 5" key="1">
    <citation type="submission" date="2020-08" db="EMBL/GenBank/DDBJ databases">
        <title>Edaphobacter telluris sp. nov. and Acidobacterium dinghuensis sp. nov., two acidobacteria isolated from forest soil.</title>
        <authorList>
            <person name="Fu J."/>
            <person name="Qiu L."/>
        </authorList>
    </citation>
    <scope>NUCLEOTIDE SEQUENCE [LARGE SCALE GENOMIC DNA]</scope>
    <source>
        <strain evidence="4">4Y35</strain>
    </source>
</reference>
<dbReference type="InterPro" id="IPR050282">
    <property type="entry name" value="Cycloisomerase_2"/>
</dbReference>
<dbReference type="SUPFAM" id="SSF75011">
    <property type="entry name" value="3-carboxy-cis,cis-mucoante lactonizing enzyme"/>
    <property type="match status" value="1"/>
</dbReference>
<dbReference type="KEGG" id="adin:H7849_24665"/>
<dbReference type="GO" id="GO:0017057">
    <property type="term" value="F:6-phosphogluconolactonase activity"/>
    <property type="evidence" value="ECO:0007669"/>
    <property type="project" value="TreeGrafter"/>
</dbReference>
<dbReference type="InterPro" id="IPR015943">
    <property type="entry name" value="WD40/YVTN_repeat-like_dom_sf"/>
</dbReference>
<evidence type="ECO:0000256" key="1">
    <source>
        <dbReference type="ARBA" id="ARBA00005564"/>
    </source>
</evidence>
<keyword evidence="2" id="KW-0119">Carbohydrate metabolism</keyword>
<sequence length="331" mass="33437">MANSSTSVSSVAAFTINSTPAVAALNGSPFATGLPPNALAVTPKDTFLYVGSVSGGIYAYTINSDGTLTVANNGSPVATGVSPITMKIDPTGQWLIAADLSPAVYVFGINASTGALTTQGNALALDTGTTTNLIITPNGLNVFVSLGTGGVDILTFNTTTGVITKLNQILHPTASTNADFGLASDPNSKYLFVTETGINSLRVLNINATGTILTELSTSPVKTGLGPSQVIVADGSYVYVTNRTDGTISGFTLVANGSLTPLTGSPYTTGTAPVDIVEDKTNTYLAVACVGGNPDMQVFTIDTTTPGKLDPFASLTTGADPTLASAIAATH</sequence>
<dbReference type="Proteomes" id="UP000515312">
    <property type="component" value="Chromosome"/>
</dbReference>
<evidence type="ECO:0000256" key="3">
    <source>
        <dbReference type="SAM" id="SignalP"/>
    </source>
</evidence>
<accession>A0A7G8BHX6</accession>
<dbReference type="Gene3D" id="2.130.10.10">
    <property type="entry name" value="YVTN repeat-like/Quinoprotein amine dehydrogenase"/>
    <property type="match status" value="2"/>
</dbReference>
<keyword evidence="2" id="KW-0313">Glucose metabolism</keyword>
<evidence type="ECO:0000313" key="5">
    <source>
        <dbReference type="Proteomes" id="UP000515312"/>
    </source>
</evidence>
<name>A0A7G8BHX6_9BACT</name>
<protein>
    <submittedName>
        <fullName evidence="4">Beta-propeller fold lactonase family protein</fullName>
    </submittedName>
</protein>
<organism evidence="4 5">
    <name type="scientific">Alloacidobacterium dinghuense</name>
    <dbReference type="NCBI Taxonomy" id="2763107"/>
    <lineage>
        <taxon>Bacteria</taxon>
        <taxon>Pseudomonadati</taxon>
        <taxon>Acidobacteriota</taxon>
        <taxon>Terriglobia</taxon>
        <taxon>Terriglobales</taxon>
        <taxon>Acidobacteriaceae</taxon>
        <taxon>Alloacidobacterium</taxon>
    </lineage>
</organism>
<dbReference type="GO" id="GO:0006006">
    <property type="term" value="P:glucose metabolic process"/>
    <property type="evidence" value="ECO:0007669"/>
    <property type="project" value="UniProtKB-KW"/>
</dbReference>
<evidence type="ECO:0000313" key="4">
    <source>
        <dbReference type="EMBL" id="QNI32146.1"/>
    </source>
</evidence>
<feature type="signal peptide" evidence="3">
    <location>
        <begin position="1"/>
        <end position="23"/>
    </location>
</feature>
<keyword evidence="5" id="KW-1185">Reference proteome</keyword>
<gene>
    <name evidence="4" type="ORF">H7849_24665</name>
</gene>
<keyword evidence="3" id="KW-0732">Signal</keyword>
<evidence type="ECO:0000256" key="2">
    <source>
        <dbReference type="ARBA" id="ARBA00022526"/>
    </source>
</evidence>
<dbReference type="EMBL" id="CP060394">
    <property type="protein sequence ID" value="QNI32146.1"/>
    <property type="molecule type" value="Genomic_DNA"/>
</dbReference>
<dbReference type="InterPro" id="IPR019405">
    <property type="entry name" value="Lactonase_7-beta_prop"/>
</dbReference>
<dbReference type="AlphaFoldDB" id="A0A7G8BHX6"/>
<dbReference type="RefSeq" id="WP_186743101.1">
    <property type="nucleotide sequence ID" value="NZ_CP060394.1"/>
</dbReference>
<dbReference type="Pfam" id="PF10282">
    <property type="entry name" value="Lactonase"/>
    <property type="match status" value="1"/>
</dbReference>
<dbReference type="PANTHER" id="PTHR30344:SF1">
    <property type="entry name" value="6-PHOSPHOGLUCONOLACTONASE"/>
    <property type="match status" value="1"/>
</dbReference>
<feature type="chain" id="PRO_5028907575" evidence="3">
    <location>
        <begin position="24"/>
        <end position="331"/>
    </location>
</feature>
<comment type="similarity">
    <text evidence="1">Belongs to the cycloisomerase 2 family.</text>
</comment>
<proteinExistence type="inferred from homology"/>
<dbReference type="PANTHER" id="PTHR30344">
    <property type="entry name" value="6-PHOSPHOGLUCONOLACTONASE-RELATED"/>
    <property type="match status" value="1"/>
</dbReference>